<dbReference type="PANTHER" id="PTHR37316:SF3">
    <property type="entry name" value="TEICHOIC ACID GLYCEROL-PHOSPHATE TRANSFERASE"/>
    <property type="match status" value="1"/>
</dbReference>
<feature type="compositionally biased region" description="Low complexity" evidence="7">
    <location>
        <begin position="429"/>
        <end position="438"/>
    </location>
</feature>
<dbReference type="EMBL" id="JADJZA010000008">
    <property type="protein sequence ID" value="MBK9298267.1"/>
    <property type="molecule type" value="Genomic_DNA"/>
</dbReference>
<evidence type="ECO:0000313" key="9">
    <source>
        <dbReference type="Proteomes" id="UP000727993"/>
    </source>
</evidence>
<evidence type="ECO:0000256" key="1">
    <source>
        <dbReference type="ARBA" id="ARBA00004202"/>
    </source>
</evidence>
<evidence type="ECO:0000256" key="3">
    <source>
        <dbReference type="ARBA" id="ARBA00022475"/>
    </source>
</evidence>
<dbReference type="PANTHER" id="PTHR37316">
    <property type="entry name" value="TEICHOIC ACID GLYCEROL-PHOSPHATE PRIMASE"/>
    <property type="match status" value="1"/>
</dbReference>
<sequence length="438" mass="47756">MSVRNALAPAGRVLTGLVQRVVRSLVALLPRDPNRWVFGSRGDAYVDNPRYLFEYLVDRGVAPQSEGPDRPVRATWISGSPTTVDRIVADGRPARLRRSLRGSWEVLRAGVAVYAFDVSDINLALTGGAVGVNLYHGVPLKQIEDLVTVGSASRVYHPRTPIDRLRAATVYLARTVPNDVVLATSEEVADTMRRAFGARARSVVIGRPPRLGPATVAAQRRRTAAGDGPAVLLYAPTWREGGFQLNEALPHLEQLEAALAASDTQLLIKGHLYDRLALPRRSASISLVANDEELGAILGDVDGVITDYSSVMFDAALIGLPVIFYPFDLDRYRRLSSGTFMFDYDDLVSERVARSFDQLTEIVATGAWRTMVFPASIRDRVWGSEPAVHNGPTDEAPAADPANRELVRQITELASDRHGRHRRGGRPGGDPASASGRR</sequence>
<dbReference type="GO" id="GO:0047355">
    <property type="term" value="F:CDP-glycerol glycerophosphotransferase activity"/>
    <property type="evidence" value="ECO:0007669"/>
    <property type="project" value="InterPro"/>
</dbReference>
<proteinExistence type="inferred from homology"/>
<protein>
    <submittedName>
        <fullName evidence="8">CDP-glycerol glycerophosphotransferase family protein</fullName>
    </submittedName>
</protein>
<gene>
    <name evidence="8" type="ORF">IPN02_15795</name>
</gene>
<dbReference type="Gene3D" id="3.40.50.11820">
    <property type="match status" value="1"/>
</dbReference>
<dbReference type="GO" id="GO:0005886">
    <property type="term" value="C:plasma membrane"/>
    <property type="evidence" value="ECO:0007669"/>
    <property type="project" value="UniProtKB-SubCell"/>
</dbReference>
<dbReference type="InterPro" id="IPR007554">
    <property type="entry name" value="Glycerophosphate_synth"/>
</dbReference>
<evidence type="ECO:0000313" key="8">
    <source>
        <dbReference type="EMBL" id="MBK9298267.1"/>
    </source>
</evidence>
<dbReference type="InterPro" id="IPR051612">
    <property type="entry name" value="Teichoic_Acid_Biosynth"/>
</dbReference>
<comment type="similarity">
    <text evidence="2">Belongs to the CDP-glycerol glycerophosphotransferase family.</text>
</comment>
<dbReference type="Pfam" id="PF04464">
    <property type="entry name" value="Glyphos_transf"/>
    <property type="match status" value="1"/>
</dbReference>
<evidence type="ECO:0000256" key="6">
    <source>
        <dbReference type="ARBA" id="ARBA00023136"/>
    </source>
</evidence>
<name>A0A936NG07_9ACTN</name>
<keyword evidence="4" id="KW-0808">Transferase</keyword>
<dbReference type="AlphaFoldDB" id="A0A936NG07"/>
<reference evidence="8 9" key="1">
    <citation type="submission" date="2020-10" db="EMBL/GenBank/DDBJ databases">
        <title>Connecting structure to function with the recovery of over 1000 high-quality activated sludge metagenome-assembled genomes encoding full-length rRNA genes using long-read sequencing.</title>
        <authorList>
            <person name="Singleton C.M."/>
            <person name="Petriglieri F."/>
            <person name="Kristensen J.M."/>
            <person name="Kirkegaard R.H."/>
            <person name="Michaelsen T.Y."/>
            <person name="Andersen M.H."/>
            <person name="Karst S.M."/>
            <person name="Dueholm M.S."/>
            <person name="Nielsen P.H."/>
            <person name="Albertsen M."/>
        </authorList>
    </citation>
    <scope>NUCLEOTIDE SEQUENCE [LARGE SCALE GENOMIC DNA]</scope>
    <source>
        <strain evidence="8">Lyne_18-Q3-R50-59_MAXAC.006</strain>
    </source>
</reference>
<organism evidence="8 9">
    <name type="scientific">Candidatus Neomicrothrix subdominans</name>
    <dbReference type="NCBI Taxonomy" id="2954438"/>
    <lineage>
        <taxon>Bacteria</taxon>
        <taxon>Bacillati</taxon>
        <taxon>Actinomycetota</taxon>
        <taxon>Acidimicrobiia</taxon>
        <taxon>Acidimicrobiales</taxon>
        <taxon>Microthrixaceae</taxon>
        <taxon>Candidatus Neomicrothrix</taxon>
    </lineage>
</organism>
<keyword evidence="3" id="KW-1003">Cell membrane</keyword>
<feature type="region of interest" description="Disordered" evidence="7">
    <location>
        <begin position="411"/>
        <end position="438"/>
    </location>
</feature>
<comment type="caution">
    <text evidence="8">The sequence shown here is derived from an EMBL/GenBank/DDBJ whole genome shotgun (WGS) entry which is preliminary data.</text>
</comment>
<comment type="subcellular location">
    <subcellularLocation>
        <location evidence="1">Cell membrane</location>
        <topology evidence="1">Peripheral membrane protein</topology>
    </subcellularLocation>
</comment>
<accession>A0A936NG07</accession>
<dbReference type="SUPFAM" id="SSF53756">
    <property type="entry name" value="UDP-Glycosyltransferase/glycogen phosphorylase"/>
    <property type="match status" value="1"/>
</dbReference>
<dbReference type="Gene3D" id="3.40.50.12580">
    <property type="match status" value="1"/>
</dbReference>
<evidence type="ECO:0000256" key="4">
    <source>
        <dbReference type="ARBA" id="ARBA00022679"/>
    </source>
</evidence>
<keyword evidence="6" id="KW-0472">Membrane</keyword>
<evidence type="ECO:0000256" key="5">
    <source>
        <dbReference type="ARBA" id="ARBA00022944"/>
    </source>
</evidence>
<evidence type="ECO:0000256" key="2">
    <source>
        <dbReference type="ARBA" id="ARBA00010488"/>
    </source>
</evidence>
<evidence type="ECO:0000256" key="7">
    <source>
        <dbReference type="SAM" id="MobiDB-lite"/>
    </source>
</evidence>
<dbReference type="InterPro" id="IPR043148">
    <property type="entry name" value="TagF_C"/>
</dbReference>
<dbReference type="GO" id="GO:0019350">
    <property type="term" value="P:teichoic acid biosynthetic process"/>
    <property type="evidence" value="ECO:0007669"/>
    <property type="project" value="UniProtKB-KW"/>
</dbReference>
<dbReference type="InterPro" id="IPR043149">
    <property type="entry name" value="TagF_N"/>
</dbReference>
<dbReference type="Proteomes" id="UP000727993">
    <property type="component" value="Unassembled WGS sequence"/>
</dbReference>
<keyword evidence="5" id="KW-0777">Teichoic acid biosynthesis</keyword>